<protein>
    <recommendedName>
        <fullName evidence="1">3',5'-cyclic-AMP phosphodiesterase</fullName>
        <ecNumber evidence="1">3.1.4.53</ecNumber>
    </recommendedName>
</protein>
<keyword evidence="4" id="KW-0812">Transmembrane</keyword>
<dbReference type="WBParaSite" id="SMUV_0001034101-mRNA-1">
    <property type="protein sequence ID" value="SMUV_0001034101-mRNA-1"/>
    <property type="gene ID" value="SMUV_0001034101"/>
</dbReference>
<dbReference type="STRING" id="451379.A0A0N5AZB8"/>
<accession>A0A0N5AZB8</accession>
<evidence type="ECO:0000256" key="4">
    <source>
        <dbReference type="SAM" id="Phobius"/>
    </source>
</evidence>
<evidence type="ECO:0000259" key="5">
    <source>
        <dbReference type="Pfam" id="PF18100"/>
    </source>
</evidence>
<keyword evidence="6" id="KW-1185">Reference proteome</keyword>
<dbReference type="Proteomes" id="UP000046393">
    <property type="component" value="Unplaced"/>
</dbReference>
<keyword evidence="4" id="KW-0472">Membrane</keyword>
<evidence type="ECO:0000256" key="2">
    <source>
        <dbReference type="ARBA" id="ARBA00022801"/>
    </source>
</evidence>
<proteinExistence type="predicted"/>
<organism evidence="6 7">
    <name type="scientific">Syphacia muris</name>
    <dbReference type="NCBI Taxonomy" id="451379"/>
    <lineage>
        <taxon>Eukaryota</taxon>
        <taxon>Metazoa</taxon>
        <taxon>Ecdysozoa</taxon>
        <taxon>Nematoda</taxon>
        <taxon>Chromadorea</taxon>
        <taxon>Rhabditida</taxon>
        <taxon>Spirurina</taxon>
        <taxon>Oxyuridomorpha</taxon>
        <taxon>Oxyuroidea</taxon>
        <taxon>Oxyuridae</taxon>
        <taxon>Syphacia</taxon>
    </lineage>
</organism>
<evidence type="ECO:0000256" key="1">
    <source>
        <dbReference type="ARBA" id="ARBA00012276"/>
    </source>
</evidence>
<dbReference type="GO" id="GO:0004115">
    <property type="term" value="F:3',5'-cyclic-AMP phosphodiesterase activity"/>
    <property type="evidence" value="ECO:0007669"/>
    <property type="project" value="UniProtKB-EC"/>
</dbReference>
<keyword evidence="2" id="KW-0378">Hydrolase</keyword>
<dbReference type="EC" id="3.1.4.53" evidence="1"/>
<keyword evidence="4" id="KW-1133">Transmembrane helix</keyword>
<feature type="transmembrane region" description="Helical" evidence="4">
    <location>
        <begin position="144"/>
        <end position="165"/>
    </location>
</feature>
<evidence type="ECO:0000313" key="7">
    <source>
        <dbReference type="WBParaSite" id="SMUV_0001034101-mRNA-1"/>
    </source>
</evidence>
<feature type="domain" description="Phosphodiesterase 4 upstream conserved regions (UCR)" evidence="5">
    <location>
        <begin position="12"/>
        <end position="126"/>
    </location>
</feature>
<reference evidence="7" key="1">
    <citation type="submission" date="2017-02" db="UniProtKB">
        <authorList>
            <consortium name="WormBaseParasite"/>
        </authorList>
    </citation>
    <scope>IDENTIFICATION</scope>
</reference>
<sequence>MQYFRHGDDLIVTPFAQILASLRNVRSNVVAIANLPSNEERHRPIPKRPPLHSIQLPELVLQRAFDTVDELDWVLDQLEAVQTSKSVADLASSKFRKMLNKELSHFAESSKSGTQVSQFLISTYMDKDDEEPPTDTQVKTLRKVYFFFIFAIIIRIIYEFAILAAF</sequence>
<dbReference type="InterPro" id="IPR040844">
    <property type="entry name" value="PDE4_UCR"/>
</dbReference>
<keyword evidence="3" id="KW-0114">cAMP</keyword>
<dbReference type="AlphaFoldDB" id="A0A0N5AZB8"/>
<evidence type="ECO:0000313" key="6">
    <source>
        <dbReference type="Proteomes" id="UP000046393"/>
    </source>
</evidence>
<name>A0A0N5AZB8_9BILA</name>
<evidence type="ECO:0000256" key="3">
    <source>
        <dbReference type="ARBA" id="ARBA00023149"/>
    </source>
</evidence>
<dbReference type="Pfam" id="PF18100">
    <property type="entry name" value="PDE4_UCR"/>
    <property type="match status" value="1"/>
</dbReference>